<reference evidence="3" key="1">
    <citation type="submission" date="2016-10" db="EMBL/GenBank/DDBJ databases">
        <authorList>
            <person name="Varghese N."/>
            <person name="Submissions S."/>
        </authorList>
    </citation>
    <scope>NUCLEOTIDE SEQUENCE [LARGE SCALE GENOMIC DNA]</scope>
    <source>
        <strain evidence="3">CGMCC 1.3703</strain>
    </source>
</reference>
<sequence length="159" mass="18095">MNASSTIRLVHYSNRYKKELNAFALPADQERFTALPGKTLEKSMRGVFPCVILESSRPVGFFLLNQTERVYEYTENPYALLLTAFSINHLDQGKGCAERAMGMLRNFVGKDFPFVNEIVLAVNHKNVPAQKLYSKCGFVDTGLRREGRIGEQIVMRLSW</sequence>
<evidence type="ECO:0000313" key="2">
    <source>
        <dbReference type="EMBL" id="SDN99146.1"/>
    </source>
</evidence>
<evidence type="ECO:0000313" key="3">
    <source>
        <dbReference type="Proteomes" id="UP000198860"/>
    </source>
</evidence>
<dbReference type="RefSeq" id="WP_089650927.1">
    <property type="nucleotide sequence ID" value="NZ_FNIZ01000002.1"/>
</dbReference>
<dbReference type="Proteomes" id="UP000198860">
    <property type="component" value="Unassembled WGS sequence"/>
</dbReference>
<name>A0A1H0FWV5_HALAD</name>
<dbReference type="PROSITE" id="PS51186">
    <property type="entry name" value="GNAT"/>
    <property type="match status" value="1"/>
</dbReference>
<dbReference type="OrthoDB" id="66776at2"/>
<proteinExistence type="predicted"/>
<dbReference type="Gene3D" id="3.40.630.30">
    <property type="match status" value="1"/>
</dbReference>
<dbReference type="STRING" id="240303.SAMN05421677_102145"/>
<dbReference type="AlphaFoldDB" id="A0A1H0FWV5"/>
<dbReference type="InterPro" id="IPR000182">
    <property type="entry name" value="GNAT_dom"/>
</dbReference>
<gene>
    <name evidence="2" type="ORF">SAMN05421677_102145</name>
</gene>
<accession>A0A1H0FWV5</accession>
<dbReference type="InterPro" id="IPR016181">
    <property type="entry name" value="Acyl_CoA_acyltransferase"/>
</dbReference>
<keyword evidence="2" id="KW-0808">Transferase</keyword>
<keyword evidence="3" id="KW-1185">Reference proteome</keyword>
<dbReference type="EMBL" id="FNIZ01000002">
    <property type="protein sequence ID" value="SDN99146.1"/>
    <property type="molecule type" value="Genomic_DNA"/>
</dbReference>
<feature type="domain" description="N-acetyltransferase" evidence="1">
    <location>
        <begin position="1"/>
        <end position="159"/>
    </location>
</feature>
<dbReference type="SUPFAM" id="SSF55729">
    <property type="entry name" value="Acyl-CoA N-acyltransferases (Nat)"/>
    <property type="match status" value="1"/>
</dbReference>
<protein>
    <submittedName>
        <fullName evidence="2">Protein N-acetyltransferase, RimJ/RimL family</fullName>
    </submittedName>
</protein>
<dbReference type="GO" id="GO:0016747">
    <property type="term" value="F:acyltransferase activity, transferring groups other than amino-acyl groups"/>
    <property type="evidence" value="ECO:0007669"/>
    <property type="project" value="InterPro"/>
</dbReference>
<evidence type="ECO:0000259" key="1">
    <source>
        <dbReference type="PROSITE" id="PS51186"/>
    </source>
</evidence>
<organism evidence="2 3">
    <name type="scientific">Halobacillus aidingensis</name>
    <dbReference type="NCBI Taxonomy" id="240303"/>
    <lineage>
        <taxon>Bacteria</taxon>
        <taxon>Bacillati</taxon>
        <taxon>Bacillota</taxon>
        <taxon>Bacilli</taxon>
        <taxon>Bacillales</taxon>
        <taxon>Bacillaceae</taxon>
        <taxon>Halobacillus</taxon>
    </lineage>
</organism>